<keyword evidence="2" id="KW-1185">Reference proteome</keyword>
<reference evidence="1" key="1">
    <citation type="submission" date="2022-04" db="EMBL/GenBank/DDBJ databases">
        <title>Genome of the entomopathogenic fungus Entomophthora muscae.</title>
        <authorList>
            <person name="Elya C."/>
            <person name="Lovett B.R."/>
            <person name="Lee E."/>
            <person name="Macias A.M."/>
            <person name="Hajek A.E."/>
            <person name="De Bivort B.L."/>
            <person name="Kasson M.T."/>
            <person name="De Fine Licht H.H."/>
            <person name="Stajich J.E."/>
        </authorList>
    </citation>
    <scope>NUCLEOTIDE SEQUENCE</scope>
    <source>
        <strain evidence="1">Berkeley</strain>
    </source>
</reference>
<dbReference type="EMBL" id="QTSX02002856">
    <property type="protein sequence ID" value="KAJ9074487.1"/>
    <property type="molecule type" value="Genomic_DNA"/>
</dbReference>
<name>A0ACC2TJ29_9FUNG</name>
<protein>
    <submittedName>
        <fullName evidence="1">Uncharacterized protein</fullName>
    </submittedName>
</protein>
<sequence length="116" mass="13541">MPPMEWLFLSQKSYFFDSLQKVCVEKQISTMSTCAAFPSKNQCESTCLYPKFVPLYSAHRKTYISLETRQQIVYCNPLDGGTCNLLLWKYPKCSCERKPRLNMPNYILSDPHVKEI</sequence>
<proteinExistence type="predicted"/>
<accession>A0ACC2TJ29</accession>
<organism evidence="1 2">
    <name type="scientific">Entomophthora muscae</name>
    <dbReference type="NCBI Taxonomy" id="34485"/>
    <lineage>
        <taxon>Eukaryota</taxon>
        <taxon>Fungi</taxon>
        <taxon>Fungi incertae sedis</taxon>
        <taxon>Zoopagomycota</taxon>
        <taxon>Entomophthoromycotina</taxon>
        <taxon>Entomophthoromycetes</taxon>
        <taxon>Entomophthorales</taxon>
        <taxon>Entomophthoraceae</taxon>
        <taxon>Entomophthora</taxon>
    </lineage>
</organism>
<evidence type="ECO:0000313" key="2">
    <source>
        <dbReference type="Proteomes" id="UP001165960"/>
    </source>
</evidence>
<evidence type="ECO:0000313" key="1">
    <source>
        <dbReference type="EMBL" id="KAJ9074487.1"/>
    </source>
</evidence>
<comment type="caution">
    <text evidence="1">The sequence shown here is derived from an EMBL/GenBank/DDBJ whole genome shotgun (WGS) entry which is preliminary data.</text>
</comment>
<dbReference type="Proteomes" id="UP001165960">
    <property type="component" value="Unassembled WGS sequence"/>
</dbReference>
<gene>
    <name evidence="1" type="ORF">DSO57_1005805</name>
</gene>